<dbReference type="EnsemblPlants" id="ORUFI02G15190.7">
    <property type="protein sequence ID" value="ORUFI02G15190.7"/>
    <property type="gene ID" value="ORUFI02G15190"/>
</dbReference>
<protein>
    <submittedName>
        <fullName evidence="1">Uncharacterized protein</fullName>
    </submittedName>
</protein>
<keyword evidence="2" id="KW-1185">Reference proteome</keyword>
<proteinExistence type="predicted"/>
<evidence type="ECO:0000313" key="1">
    <source>
        <dbReference type="EnsemblPlants" id="ORUFI02G15190.7"/>
    </source>
</evidence>
<organism evidence="1 2">
    <name type="scientific">Oryza rufipogon</name>
    <name type="common">Brownbeard rice</name>
    <name type="synonym">Asian wild rice</name>
    <dbReference type="NCBI Taxonomy" id="4529"/>
    <lineage>
        <taxon>Eukaryota</taxon>
        <taxon>Viridiplantae</taxon>
        <taxon>Streptophyta</taxon>
        <taxon>Embryophyta</taxon>
        <taxon>Tracheophyta</taxon>
        <taxon>Spermatophyta</taxon>
        <taxon>Magnoliopsida</taxon>
        <taxon>Liliopsida</taxon>
        <taxon>Poales</taxon>
        <taxon>Poaceae</taxon>
        <taxon>BOP clade</taxon>
        <taxon>Oryzoideae</taxon>
        <taxon>Oryzeae</taxon>
        <taxon>Oryzinae</taxon>
        <taxon>Oryza</taxon>
    </lineage>
</organism>
<evidence type="ECO:0000313" key="2">
    <source>
        <dbReference type="Proteomes" id="UP000008022"/>
    </source>
</evidence>
<name>A0A0E0NE35_ORYRU</name>
<sequence>MSTAMQLNVTSLPPGLGSGVLLHHSSLRRHCPCLHPPPPDWNCACPFADINNASAGDSPKKRNNIGVFTPTSLTKSKLQEDGAKLSALELRRKRARERYASMSPKKKEARKMKARVYKQLKEDEYSGSDQQHMITPRRLPFTVINNVAHYDNVDHTGSPFSCILQGATQNSHTLPANTVQSSRPHFISLSLKQLQSILKKDEPLESDCFNMAIRKFMYEKIQTIHKTKEAISNHCLDLQFWSASGFGKDPVHHDNVHLEKTIGSWSEIHYKLSHCKAILIPVRHARSFIVLIVDQ</sequence>
<reference evidence="1" key="2">
    <citation type="submission" date="2015-06" db="UniProtKB">
        <authorList>
            <consortium name="EnsemblPlants"/>
        </authorList>
    </citation>
    <scope>IDENTIFICATION</scope>
</reference>
<dbReference type="AlphaFoldDB" id="A0A0E0NE35"/>
<accession>A0A0E0NE35</accession>
<dbReference type="Proteomes" id="UP000008022">
    <property type="component" value="Unassembled WGS sequence"/>
</dbReference>
<dbReference type="Gramene" id="ORUFI02G15190.7">
    <property type="protein sequence ID" value="ORUFI02G15190.7"/>
    <property type="gene ID" value="ORUFI02G15190"/>
</dbReference>
<reference evidence="2" key="1">
    <citation type="submission" date="2013-06" db="EMBL/GenBank/DDBJ databases">
        <authorList>
            <person name="Zhao Q."/>
        </authorList>
    </citation>
    <scope>NUCLEOTIDE SEQUENCE</scope>
    <source>
        <strain evidence="2">cv. W1943</strain>
    </source>
</reference>